<dbReference type="Proteomes" id="UP000324222">
    <property type="component" value="Unassembled WGS sequence"/>
</dbReference>
<dbReference type="EMBL" id="VSRR010002676">
    <property type="protein sequence ID" value="MPC32702.1"/>
    <property type="molecule type" value="Genomic_DNA"/>
</dbReference>
<dbReference type="AlphaFoldDB" id="A0A5B7EF00"/>
<comment type="caution">
    <text evidence="1">The sequence shown here is derived from an EMBL/GenBank/DDBJ whole genome shotgun (WGS) entry which is preliminary data.</text>
</comment>
<reference evidence="1 2" key="1">
    <citation type="submission" date="2019-05" db="EMBL/GenBank/DDBJ databases">
        <title>Another draft genome of Portunus trituberculatus and its Hox gene families provides insights of decapod evolution.</title>
        <authorList>
            <person name="Jeong J.-H."/>
            <person name="Song I."/>
            <person name="Kim S."/>
            <person name="Choi T."/>
            <person name="Kim D."/>
            <person name="Ryu S."/>
            <person name="Kim W."/>
        </authorList>
    </citation>
    <scope>NUCLEOTIDE SEQUENCE [LARGE SCALE GENOMIC DNA]</scope>
    <source>
        <tissue evidence="1">Muscle</tissue>
    </source>
</reference>
<sequence length="77" mass="8489">MEDKHKAIMGDIGNKGECKGTPLMASSASTDAYSAQEEIKCLVVHKTITAGAFQYCVRRLTKSLHQLLYCNVVKRSI</sequence>
<organism evidence="1 2">
    <name type="scientific">Portunus trituberculatus</name>
    <name type="common">Swimming crab</name>
    <name type="synonym">Neptunus trituberculatus</name>
    <dbReference type="NCBI Taxonomy" id="210409"/>
    <lineage>
        <taxon>Eukaryota</taxon>
        <taxon>Metazoa</taxon>
        <taxon>Ecdysozoa</taxon>
        <taxon>Arthropoda</taxon>
        <taxon>Crustacea</taxon>
        <taxon>Multicrustacea</taxon>
        <taxon>Malacostraca</taxon>
        <taxon>Eumalacostraca</taxon>
        <taxon>Eucarida</taxon>
        <taxon>Decapoda</taxon>
        <taxon>Pleocyemata</taxon>
        <taxon>Brachyura</taxon>
        <taxon>Eubrachyura</taxon>
        <taxon>Portunoidea</taxon>
        <taxon>Portunidae</taxon>
        <taxon>Portuninae</taxon>
        <taxon>Portunus</taxon>
    </lineage>
</organism>
<proteinExistence type="predicted"/>
<gene>
    <name evidence="1" type="ORF">E2C01_026027</name>
</gene>
<protein>
    <submittedName>
        <fullName evidence="1">Uncharacterized protein</fullName>
    </submittedName>
</protein>
<name>A0A5B7EF00_PORTR</name>
<evidence type="ECO:0000313" key="1">
    <source>
        <dbReference type="EMBL" id="MPC32702.1"/>
    </source>
</evidence>
<keyword evidence="2" id="KW-1185">Reference proteome</keyword>
<evidence type="ECO:0000313" key="2">
    <source>
        <dbReference type="Proteomes" id="UP000324222"/>
    </source>
</evidence>
<accession>A0A5B7EF00</accession>